<name>A0ABD5V2S5_9EURY</name>
<dbReference type="AlphaFoldDB" id="A0ABD5V2S5"/>
<organism evidence="2 3">
    <name type="scientific">Halalkalicoccus tibetensis</name>
    <dbReference type="NCBI Taxonomy" id="175632"/>
    <lineage>
        <taxon>Archaea</taxon>
        <taxon>Methanobacteriati</taxon>
        <taxon>Methanobacteriota</taxon>
        <taxon>Stenosarchaea group</taxon>
        <taxon>Halobacteria</taxon>
        <taxon>Halobacteriales</taxon>
        <taxon>Halococcaceae</taxon>
        <taxon>Halalkalicoccus</taxon>
    </lineage>
</organism>
<evidence type="ECO:0000313" key="3">
    <source>
        <dbReference type="Proteomes" id="UP001596312"/>
    </source>
</evidence>
<dbReference type="Gene3D" id="3.30.930.10">
    <property type="entry name" value="Bira Bifunctional Protein, Domain 2"/>
    <property type="match status" value="1"/>
</dbReference>
<accession>A0ABD5V2S5</accession>
<keyword evidence="2" id="KW-0436">Ligase</keyword>
<dbReference type="Pfam" id="PF21948">
    <property type="entry name" value="LplA-B_cat"/>
    <property type="match status" value="1"/>
</dbReference>
<keyword evidence="3" id="KW-1185">Reference proteome</keyword>
<dbReference type="InterPro" id="IPR045864">
    <property type="entry name" value="aa-tRNA-synth_II/BPL/LPL"/>
</dbReference>
<dbReference type="SUPFAM" id="SSF55681">
    <property type="entry name" value="Class II aaRS and biotin synthetases"/>
    <property type="match status" value="1"/>
</dbReference>
<evidence type="ECO:0000259" key="1">
    <source>
        <dbReference type="PROSITE" id="PS51733"/>
    </source>
</evidence>
<feature type="domain" description="BPL/LPL catalytic" evidence="1">
    <location>
        <begin position="27"/>
        <end position="225"/>
    </location>
</feature>
<evidence type="ECO:0000313" key="2">
    <source>
        <dbReference type="EMBL" id="MFC6905141.1"/>
    </source>
</evidence>
<sequence length="228" mass="24602">MRVVRGRAGSLEADRRLTRELLDRAGETREPAVRVWTPHRQLAFGRRDANEPGYGEARRIAEERGFEPVERSVGGRAVAYAGSTLAFARAVPIEDARTGLDERYDEAADRVREALADLGVAAERGEPPNSFCPGAHSLSSDGKIVGIAQRVTNRAALVSGVVIVADRGEIRGVLSPVYDALSIPFDPDSVGSVARAGGPDDPVRVVRAIEERLVGDASREIERADRKP</sequence>
<dbReference type="PROSITE" id="PS51733">
    <property type="entry name" value="BPL_LPL_CATALYTIC"/>
    <property type="match status" value="1"/>
</dbReference>
<dbReference type="GO" id="GO:0016874">
    <property type="term" value="F:ligase activity"/>
    <property type="evidence" value="ECO:0007669"/>
    <property type="project" value="UniProtKB-KW"/>
</dbReference>
<dbReference type="Proteomes" id="UP001596312">
    <property type="component" value="Unassembled WGS sequence"/>
</dbReference>
<comment type="caution">
    <text evidence="2">The sequence shown here is derived from an EMBL/GenBank/DDBJ whole genome shotgun (WGS) entry which is preliminary data.</text>
</comment>
<gene>
    <name evidence="2" type="ORF">ACFQGH_08015</name>
</gene>
<dbReference type="EMBL" id="JBHSXQ010000002">
    <property type="protein sequence ID" value="MFC6905141.1"/>
    <property type="molecule type" value="Genomic_DNA"/>
</dbReference>
<dbReference type="InterPro" id="IPR004143">
    <property type="entry name" value="BPL_LPL_catalytic"/>
</dbReference>
<dbReference type="RefSeq" id="WP_340603652.1">
    <property type="nucleotide sequence ID" value="NZ_JBBMXV010000002.1"/>
</dbReference>
<reference evidence="2 3" key="1">
    <citation type="journal article" date="2019" name="Int. J. Syst. Evol. Microbiol.">
        <title>The Global Catalogue of Microorganisms (GCM) 10K type strain sequencing project: providing services to taxonomists for standard genome sequencing and annotation.</title>
        <authorList>
            <consortium name="The Broad Institute Genomics Platform"/>
            <consortium name="The Broad Institute Genome Sequencing Center for Infectious Disease"/>
            <person name="Wu L."/>
            <person name="Ma J."/>
        </authorList>
    </citation>
    <scope>NUCLEOTIDE SEQUENCE [LARGE SCALE GENOMIC DNA]</scope>
    <source>
        <strain evidence="2 3">CGMCC 1.3240</strain>
    </source>
</reference>
<protein>
    <submittedName>
        <fullName evidence="2">Biotin/lipoate A/B protein ligase family protein</fullName>
    </submittedName>
</protein>
<proteinExistence type="predicted"/>